<gene>
    <name evidence="1" type="ORF">AHMF7616_04506</name>
</gene>
<accession>A0A369QQB8</accession>
<dbReference type="OrthoDB" id="1092930at2"/>
<sequence>MNWLIKLKRPALFVLSVITFFSCDDSNTLGTSYEGNPVDASFTDSVSVTASTVLANDSIVGYRNGNLLVGKFTTEKLGTTTAQSYLPIGPTGGSISANNGSPDSVVLMLDYDEYYGDTTQNYSIEVRELGTTFRSDATYYTNNNNSLEALPSLIGSLTFVPKPKRTNSKTSSSGVVTKTSVPVRMKLSNELGQRILGLPSTTLSSTAEFAKIFKGIVLSPGPNTKSALGFAPDADSTYLRIYYTSTDNKKQKYDLNISGGNDRLNEISHDFAGSALTSLNKAGDSISSVAAGNEAYLQESTGIVTKITFPYLNRFREKLNTNDVAVNRAELIIPVKDNPNYLPSPAAYLVETNKTNRILKSNRLPRVVIEDPLETTSRGESGTQAAAIRYNKDKKAYIVNVTKYVQDVIYQRQSASGKLLSNSLLLVPTSRTGSLDPRGSTVLEATGLYSSILQTGGTNNIKLRLYFSKTN</sequence>
<dbReference type="Proteomes" id="UP000253919">
    <property type="component" value="Unassembled WGS sequence"/>
</dbReference>
<organism evidence="1 2">
    <name type="scientific">Adhaeribacter pallidiroseus</name>
    <dbReference type="NCBI Taxonomy" id="2072847"/>
    <lineage>
        <taxon>Bacteria</taxon>
        <taxon>Pseudomonadati</taxon>
        <taxon>Bacteroidota</taxon>
        <taxon>Cytophagia</taxon>
        <taxon>Cytophagales</taxon>
        <taxon>Hymenobacteraceae</taxon>
        <taxon>Adhaeribacter</taxon>
    </lineage>
</organism>
<dbReference type="Pfam" id="PF14092">
    <property type="entry name" value="DUF4270"/>
    <property type="match status" value="1"/>
</dbReference>
<protein>
    <recommendedName>
        <fullName evidence="3">DUF4270 domain-containing protein</fullName>
    </recommendedName>
</protein>
<dbReference type="EMBL" id="QASA01000001">
    <property type="protein sequence ID" value="RDC65875.1"/>
    <property type="molecule type" value="Genomic_DNA"/>
</dbReference>
<comment type="caution">
    <text evidence="1">The sequence shown here is derived from an EMBL/GenBank/DDBJ whole genome shotgun (WGS) entry which is preliminary data.</text>
</comment>
<name>A0A369QQB8_9BACT</name>
<reference evidence="1 2" key="1">
    <citation type="submission" date="2018-04" db="EMBL/GenBank/DDBJ databases">
        <title>Adhaeribacter sp. HMF7616 genome sequencing and assembly.</title>
        <authorList>
            <person name="Kang H."/>
            <person name="Kang J."/>
            <person name="Cha I."/>
            <person name="Kim H."/>
            <person name="Joh K."/>
        </authorList>
    </citation>
    <scope>NUCLEOTIDE SEQUENCE [LARGE SCALE GENOMIC DNA]</scope>
    <source>
        <strain evidence="1 2">HMF7616</strain>
    </source>
</reference>
<evidence type="ECO:0000313" key="2">
    <source>
        <dbReference type="Proteomes" id="UP000253919"/>
    </source>
</evidence>
<dbReference type="InterPro" id="IPR025366">
    <property type="entry name" value="DUF4270"/>
</dbReference>
<keyword evidence="2" id="KW-1185">Reference proteome</keyword>
<evidence type="ECO:0000313" key="1">
    <source>
        <dbReference type="EMBL" id="RDC65875.1"/>
    </source>
</evidence>
<dbReference type="RefSeq" id="WP_115374821.1">
    <property type="nucleotide sequence ID" value="NZ_QASA01000001.1"/>
</dbReference>
<evidence type="ECO:0008006" key="3">
    <source>
        <dbReference type="Google" id="ProtNLM"/>
    </source>
</evidence>
<dbReference type="PROSITE" id="PS51257">
    <property type="entry name" value="PROKAR_LIPOPROTEIN"/>
    <property type="match status" value="1"/>
</dbReference>
<dbReference type="AlphaFoldDB" id="A0A369QQB8"/>
<proteinExistence type="predicted"/>